<proteinExistence type="predicted"/>
<keyword evidence="3" id="KW-1185">Reference proteome</keyword>
<accession>A0A1G7RNG2</accession>
<dbReference type="EMBL" id="FNCQ01000001">
    <property type="protein sequence ID" value="SDG12203.1"/>
    <property type="molecule type" value="Genomic_DNA"/>
</dbReference>
<evidence type="ECO:0000313" key="2">
    <source>
        <dbReference type="EMBL" id="SDO03923.1"/>
    </source>
</evidence>
<dbReference type="EMBL" id="FNIW01000008">
    <property type="protein sequence ID" value="SDO03923.1"/>
    <property type="molecule type" value="Genomic_DNA"/>
</dbReference>
<sequence length="380" mass="43212">MKRINQLPNHICSVIALLLLTVLYSSCATIISGTSAKIQIDGAVDEHVNIVTSKNVYRDISLPTTVEVKRRSLDGQHIQISSENYAFSDIVLRKSNNPWSILSALYGVPLLVDLMTNAASEPAQDHFFITPDAPRSQADSLYRADSLRWAEAERESLRPIQARQLPQRYKRHEIRGSVGFGECQASHDKDKMISTYKDYFDVTNAFECGDIFGDAFAQAGIEYHYRLNRKWEIGMLVNWGVSNDNYDTSNDFDYYYSSYGYPHLYGYANEHCNFFVFAPSVRYTWYETPGIRSYSRIALGTMRHHLKFDYANYYWSAYDPLPDISTQKPEQTGGVEMIKWRMAYQLTAIGASIGGNSFNFFGELGYGSLGIIRLGVGFVF</sequence>
<dbReference type="RefSeq" id="WP_091813314.1">
    <property type="nucleotide sequence ID" value="NZ_FNCQ01000001.1"/>
</dbReference>
<evidence type="ECO:0008006" key="5">
    <source>
        <dbReference type="Google" id="ProtNLM"/>
    </source>
</evidence>
<accession>A0A1H0GAM4</accession>
<dbReference type="AlphaFoldDB" id="A0A1H0GAM4"/>
<gene>
    <name evidence="2" type="ORF">SAMN04487900_10834</name>
    <name evidence="1" type="ORF">SAMN04487901_10134</name>
</gene>
<dbReference type="STRING" id="645274.SAMN04487901_10134"/>
<protein>
    <recommendedName>
        <fullName evidence="5">PEGA domain-containing protein</fullName>
    </recommendedName>
</protein>
<dbReference type="Proteomes" id="UP000198779">
    <property type="component" value="Unassembled WGS sequence"/>
</dbReference>
<name>A0A1H0GAM4_9BACT</name>
<organism evidence="2 4">
    <name type="scientific">Prevotella communis</name>
    <dbReference type="NCBI Taxonomy" id="2913614"/>
    <lineage>
        <taxon>Bacteria</taxon>
        <taxon>Pseudomonadati</taxon>
        <taxon>Bacteroidota</taxon>
        <taxon>Bacteroidia</taxon>
        <taxon>Bacteroidales</taxon>
        <taxon>Prevotellaceae</taxon>
        <taxon>Prevotella</taxon>
    </lineage>
</organism>
<reference evidence="1 4" key="2">
    <citation type="submission" date="2016-10" db="EMBL/GenBank/DDBJ databases">
        <authorList>
            <person name="de Groot N.N."/>
        </authorList>
    </citation>
    <scope>NUCLEOTIDE SEQUENCE [LARGE SCALE GENOMIC DNA]</scope>
    <source>
        <strain evidence="4">BP1-145</strain>
        <strain evidence="1">BP1-148</strain>
    </source>
</reference>
<evidence type="ECO:0000313" key="4">
    <source>
        <dbReference type="Proteomes" id="UP000199134"/>
    </source>
</evidence>
<dbReference type="Proteomes" id="UP000199134">
    <property type="component" value="Unassembled WGS sequence"/>
</dbReference>
<reference evidence="2 3" key="1">
    <citation type="submission" date="2016-10" db="EMBL/GenBank/DDBJ databases">
        <authorList>
            <person name="Varghese N."/>
            <person name="Submissions S."/>
        </authorList>
    </citation>
    <scope>NUCLEOTIDE SEQUENCE</scope>
    <source>
        <strain evidence="2">BP1-145</strain>
        <strain evidence="3">BP1-148</strain>
    </source>
</reference>
<evidence type="ECO:0000313" key="1">
    <source>
        <dbReference type="EMBL" id="SDG12203.1"/>
    </source>
</evidence>
<dbReference type="OrthoDB" id="194242at2"/>
<evidence type="ECO:0000313" key="3">
    <source>
        <dbReference type="Proteomes" id="UP000198779"/>
    </source>
</evidence>